<organism evidence="6 7">
    <name type="scientific">candidate division WWE3 bacterium RIFOXYA2_FULL_46_9</name>
    <dbReference type="NCBI Taxonomy" id="1802636"/>
    <lineage>
        <taxon>Bacteria</taxon>
        <taxon>Katanobacteria</taxon>
    </lineage>
</organism>
<keyword evidence="2 6" id="KW-0689">Ribosomal protein</keyword>
<name>A0A1F4VYH8_UNCKA</name>
<accession>A0A1F4VYH8</accession>
<evidence type="ECO:0000313" key="6">
    <source>
        <dbReference type="EMBL" id="OGC62221.1"/>
    </source>
</evidence>
<evidence type="ECO:0000256" key="3">
    <source>
        <dbReference type="ARBA" id="ARBA00023274"/>
    </source>
</evidence>
<keyword evidence="3" id="KW-0687">Ribonucleoprotein</keyword>
<sequence>MSNVYRIGNMITALKNASMASKPVIEVMHTNNCESIAKLLERTGFLAEVKTFKPKGTSVKRLSLTLANGADGSFKLTNTKLYTKPSRRIYVKSSELMPVSGGYGVVVVSTPQGYMTGSEAKKKNLGGELICKVF</sequence>
<dbReference type="GO" id="GO:0006412">
    <property type="term" value="P:translation"/>
    <property type="evidence" value="ECO:0007669"/>
    <property type="project" value="InterPro"/>
</dbReference>
<dbReference type="EMBL" id="MEVT01000022">
    <property type="protein sequence ID" value="OGC62221.1"/>
    <property type="molecule type" value="Genomic_DNA"/>
</dbReference>
<evidence type="ECO:0000256" key="2">
    <source>
        <dbReference type="ARBA" id="ARBA00022980"/>
    </source>
</evidence>
<dbReference type="AlphaFoldDB" id="A0A1F4VYH8"/>
<dbReference type="Gene3D" id="3.30.1370.30">
    <property type="match status" value="1"/>
</dbReference>
<evidence type="ECO:0000313" key="7">
    <source>
        <dbReference type="Proteomes" id="UP000176614"/>
    </source>
</evidence>
<gene>
    <name evidence="6" type="ORF">A2264_02960</name>
</gene>
<dbReference type="SUPFAM" id="SSF56047">
    <property type="entry name" value="Ribosomal protein S8"/>
    <property type="match status" value="1"/>
</dbReference>
<dbReference type="Pfam" id="PF00410">
    <property type="entry name" value="Ribosomal_S8"/>
    <property type="match status" value="1"/>
</dbReference>
<protein>
    <recommendedName>
        <fullName evidence="4">Small ribosomal subunit protein uS8</fullName>
    </recommendedName>
    <alternativeName>
        <fullName evidence="5">30S ribosomal protein S8</fullName>
    </alternativeName>
</protein>
<comment type="caution">
    <text evidence="6">The sequence shown here is derived from an EMBL/GenBank/DDBJ whole genome shotgun (WGS) entry which is preliminary data.</text>
</comment>
<dbReference type="GO" id="GO:1990904">
    <property type="term" value="C:ribonucleoprotein complex"/>
    <property type="evidence" value="ECO:0007669"/>
    <property type="project" value="UniProtKB-KW"/>
</dbReference>
<reference evidence="6 7" key="1">
    <citation type="journal article" date="2016" name="Nat. Commun.">
        <title>Thousands of microbial genomes shed light on interconnected biogeochemical processes in an aquifer system.</title>
        <authorList>
            <person name="Anantharaman K."/>
            <person name="Brown C.T."/>
            <person name="Hug L.A."/>
            <person name="Sharon I."/>
            <person name="Castelle C.J."/>
            <person name="Probst A.J."/>
            <person name="Thomas B.C."/>
            <person name="Singh A."/>
            <person name="Wilkins M.J."/>
            <person name="Karaoz U."/>
            <person name="Brodie E.L."/>
            <person name="Williams K.H."/>
            <person name="Hubbard S.S."/>
            <person name="Banfield J.F."/>
        </authorList>
    </citation>
    <scope>NUCLEOTIDE SEQUENCE [LARGE SCALE GENOMIC DNA]</scope>
</reference>
<dbReference type="Proteomes" id="UP000176614">
    <property type="component" value="Unassembled WGS sequence"/>
</dbReference>
<dbReference type="FunFam" id="3.30.1490.10:FF:000001">
    <property type="entry name" value="30S ribosomal protein S8"/>
    <property type="match status" value="1"/>
</dbReference>
<evidence type="ECO:0000256" key="5">
    <source>
        <dbReference type="ARBA" id="ARBA00035525"/>
    </source>
</evidence>
<proteinExistence type="inferred from homology"/>
<dbReference type="PANTHER" id="PTHR11758">
    <property type="entry name" value="40S RIBOSOMAL PROTEIN S15A"/>
    <property type="match status" value="1"/>
</dbReference>
<dbReference type="GO" id="GO:0005840">
    <property type="term" value="C:ribosome"/>
    <property type="evidence" value="ECO:0007669"/>
    <property type="project" value="UniProtKB-KW"/>
</dbReference>
<dbReference type="GO" id="GO:0005737">
    <property type="term" value="C:cytoplasm"/>
    <property type="evidence" value="ECO:0007669"/>
    <property type="project" value="UniProtKB-ARBA"/>
</dbReference>
<evidence type="ECO:0000256" key="1">
    <source>
        <dbReference type="ARBA" id="ARBA00006471"/>
    </source>
</evidence>
<dbReference type="InterPro" id="IPR000630">
    <property type="entry name" value="Ribosomal_uS8"/>
</dbReference>
<comment type="similarity">
    <text evidence="1">Belongs to the universal ribosomal protein uS8 family.</text>
</comment>
<dbReference type="GO" id="GO:0003735">
    <property type="term" value="F:structural constituent of ribosome"/>
    <property type="evidence" value="ECO:0007669"/>
    <property type="project" value="InterPro"/>
</dbReference>
<dbReference type="Gene3D" id="3.30.1490.10">
    <property type="match status" value="1"/>
</dbReference>
<dbReference type="InterPro" id="IPR035987">
    <property type="entry name" value="Ribosomal_uS8_sf"/>
</dbReference>
<evidence type="ECO:0000256" key="4">
    <source>
        <dbReference type="ARBA" id="ARBA00035258"/>
    </source>
</evidence>